<comment type="caution">
    <text evidence="3">The sequence shown here is derived from an EMBL/GenBank/DDBJ whole genome shotgun (WGS) entry which is preliminary data.</text>
</comment>
<sequence length="271" mass="30328">MRPVMDEKTDTSETELTGGGTTQVVRVGETVRRTVRPWSGNVHRLLEHLNRAGIAEVPRWHGIDDSGREVLDYLPGAVGNYPLSADVRSEQALITAARLLRRLHDATADLARTLDHGWWAPPLEPVEVICHGDFAPYNCVFEGQETVGVIDFDYARPGPRHWDLAYALYRFAPLTHPADEDGFGVLEEQAQRTRLFLRSYGCTPAEGQAAVRAVAPRLQALVDLMRESAAGGDENFQRAIDEGHVDLYLRDIEYVQRNQDCLLEEVPCGER</sequence>
<reference evidence="4" key="1">
    <citation type="journal article" date="2019" name="Int. J. Syst. Evol. Microbiol.">
        <title>The Global Catalogue of Microorganisms (GCM) 10K type strain sequencing project: providing services to taxonomists for standard genome sequencing and annotation.</title>
        <authorList>
            <consortium name="The Broad Institute Genomics Platform"/>
            <consortium name="The Broad Institute Genome Sequencing Center for Infectious Disease"/>
            <person name="Wu L."/>
            <person name="Ma J."/>
        </authorList>
    </citation>
    <scope>NUCLEOTIDE SEQUENCE [LARGE SCALE GENOMIC DNA]</scope>
    <source>
        <strain evidence="4">JCM 4586</strain>
    </source>
</reference>
<evidence type="ECO:0000259" key="2">
    <source>
        <dbReference type="Pfam" id="PF01636"/>
    </source>
</evidence>
<organism evidence="3 4">
    <name type="scientific">Streptomyces hiroshimensis</name>
    <dbReference type="NCBI Taxonomy" id="66424"/>
    <lineage>
        <taxon>Bacteria</taxon>
        <taxon>Bacillati</taxon>
        <taxon>Actinomycetota</taxon>
        <taxon>Actinomycetes</taxon>
        <taxon>Kitasatosporales</taxon>
        <taxon>Streptomycetaceae</taxon>
        <taxon>Streptomyces</taxon>
    </lineage>
</organism>
<proteinExistence type="predicted"/>
<dbReference type="InterPro" id="IPR002575">
    <property type="entry name" value="Aminoglycoside_PTrfase"/>
</dbReference>
<feature type="region of interest" description="Disordered" evidence="1">
    <location>
        <begin position="1"/>
        <end position="20"/>
    </location>
</feature>
<feature type="domain" description="Aminoglycoside phosphotransferase" evidence="2">
    <location>
        <begin position="120"/>
        <end position="173"/>
    </location>
</feature>
<evidence type="ECO:0000256" key="1">
    <source>
        <dbReference type="SAM" id="MobiDB-lite"/>
    </source>
</evidence>
<protein>
    <submittedName>
        <fullName evidence="3">Phosphotransferase</fullName>
    </submittedName>
</protein>
<gene>
    <name evidence="3" type="ORF">GCM10010324_19120</name>
</gene>
<accession>A0ABQ2Y931</accession>
<feature type="compositionally biased region" description="Basic and acidic residues" evidence="1">
    <location>
        <begin position="1"/>
        <end position="11"/>
    </location>
</feature>
<keyword evidence="4" id="KW-1185">Reference proteome</keyword>
<evidence type="ECO:0000313" key="4">
    <source>
        <dbReference type="Proteomes" id="UP000659223"/>
    </source>
</evidence>
<dbReference type="InterPro" id="IPR011009">
    <property type="entry name" value="Kinase-like_dom_sf"/>
</dbReference>
<evidence type="ECO:0000313" key="3">
    <source>
        <dbReference type="EMBL" id="GGX73958.1"/>
    </source>
</evidence>
<dbReference type="Gene3D" id="3.90.1200.10">
    <property type="match status" value="1"/>
</dbReference>
<dbReference type="Pfam" id="PF01636">
    <property type="entry name" value="APH"/>
    <property type="match status" value="1"/>
</dbReference>
<dbReference type="EMBL" id="BMUT01000003">
    <property type="protein sequence ID" value="GGX73958.1"/>
    <property type="molecule type" value="Genomic_DNA"/>
</dbReference>
<name>A0ABQ2Y931_9ACTN</name>
<dbReference type="SUPFAM" id="SSF56112">
    <property type="entry name" value="Protein kinase-like (PK-like)"/>
    <property type="match status" value="1"/>
</dbReference>
<dbReference type="Proteomes" id="UP000659223">
    <property type="component" value="Unassembled WGS sequence"/>
</dbReference>